<organism evidence="9">
    <name type="scientific">Cafileria marina</name>
    <dbReference type="NCBI Taxonomy" id="2557541"/>
    <lineage>
        <taxon>Eukaryota</taxon>
        <taxon>Sar</taxon>
        <taxon>Stramenopiles</taxon>
        <taxon>Bigyra</taxon>
        <taxon>Opalozoa</taxon>
        <taxon>Bicosoecida</taxon>
        <taxon>Cafileria</taxon>
    </lineage>
</organism>
<evidence type="ECO:0000313" key="9">
    <source>
        <dbReference type="EMBL" id="QEF30260.1"/>
    </source>
</evidence>
<dbReference type="HAMAP" id="MF_01350">
    <property type="entry name" value="NDH1_NuoH"/>
    <property type="match status" value="1"/>
</dbReference>
<protein>
    <recommendedName>
        <fullName evidence="7">NADH-ubiquinone oxidoreductase chain 1</fullName>
        <ecNumber evidence="7">7.1.1.2</ecNumber>
    </recommendedName>
</protein>
<feature type="transmembrane region" description="Helical" evidence="8">
    <location>
        <begin position="102"/>
        <end position="122"/>
    </location>
</feature>
<feature type="transmembrane region" description="Helical" evidence="8">
    <location>
        <begin position="70"/>
        <end position="90"/>
    </location>
</feature>
<dbReference type="GeneID" id="41791379"/>
<reference evidence="9" key="1">
    <citation type="journal article" date="2019" name="Microorganisms">
        <title>Morphology, Ultrastructure, and Mitochondrial Genome of the Marine Non-Photosynthetic Bicosoecid Cafileria marina Gen. et sp. nov.</title>
        <authorList>
            <person name="Jirsova D."/>
            <person name="Fussy Z."/>
            <person name="Richtova J."/>
            <person name="Gruber A."/>
            <person name="Obornik M."/>
        </authorList>
    </citation>
    <scope>NUCLEOTIDE SEQUENCE</scope>
    <source>
        <strain evidence="9">Kf007</strain>
    </source>
</reference>
<keyword evidence="6" id="KW-0520">NAD</keyword>
<dbReference type="EC" id="7.1.1.2" evidence="7"/>
<sequence length="320" mass="36529">MQTLLKWITILLPVLLSVAFYTLLERQILAAIQRRQGPNVIGFYGILQAIADGVKLLLKETVIPRSSDKLIFVLSPILTFALALSLWPIIPINYGFVISDFNYGILYIFTISSLSVHSVIMAGWSSNSKYAFLGALRSAAQMISYEVSLGVTLVTIILLSQTLNLTEIVLMQKNLWNCIPLFPMFIIFFICILAETNRHPFDLPEAESELVSGYNVEYAAFGFALFFLAEYSNIIVMCVLITLLFLGGWNPLFSFFFSNLFANLFTLIWKTFFFMVLFVLIRGTLPRYRYDQLMRLGWKIFLPISLFYVIFLASFLILIL</sequence>
<evidence type="ECO:0000256" key="1">
    <source>
        <dbReference type="ARBA" id="ARBA00004141"/>
    </source>
</evidence>
<keyword evidence="7" id="KW-0830">Ubiquinone</keyword>
<feature type="transmembrane region" description="Helical" evidence="8">
    <location>
        <begin position="143"/>
        <end position="162"/>
    </location>
</feature>
<dbReference type="GO" id="GO:0008137">
    <property type="term" value="F:NADH dehydrogenase (ubiquinone) activity"/>
    <property type="evidence" value="ECO:0007669"/>
    <property type="project" value="UniProtKB-EC"/>
</dbReference>
<keyword evidence="3 6" id="KW-0812">Transmembrane</keyword>
<dbReference type="RefSeq" id="YP_009688836.1">
    <property type="nucleotide sequence ID" value="NC_044635.1"/>
</dbReference>
<dbReference type="PANTHER" id="PTHR11432:SF3">
    <property type="entry name" value="NADH-UBIQUINONE OXIDOREDUCTASE CHAIN 1"/>
    <property type="match status" value="1"/>
</dbReference>
<dbReference type="PROSITE" id="PS00667">
    <property type="entry name" value="COMPLEX1_ND1_1"/>
    <property type="match status" value="1"/>
</dbReference>
<keyword evidence="7 9" id="KW-0496">Mitochondrion</keyword>
<feature type="transmembrane region" description="Helical" evidence="8">
    <location>
        <begin position="218"/>
        <end position="246"/>
    </location>
</feature>
<evidence type="ECO:0000256" key="3">
    <source>
        <dbReference type="ARBA" id="ARBA00022692"/>
    </source>
</evidence>
<name>A0A5B9IQ49_9STRA</name>
<feature type="transmembrane region" description="Helical" evidence="8">
    <location>
        <begin position="252"/>
        <end position="280"/>
    </location>
</feature>
<dbReference type="PANTHER" id="PTHR11432">
    <property type="entry name" value="NADH DEHYDROGENASE SUBUNIT 1"/>
    <property type="match status" value="1"/>
</dbReference>
<dbReference type="Pfam" id="PF00146">
    <property type="entry name" value="NADHdh"/>
    <property type="match status" value="1"/>
</dbReference>
<comment type="subcellular location">
    <subcellularLocation>
        <location evidence="1">Membrane</location>
        <topology evidence="1">Multi-pass membrane protein</topology>
    </subcellularLocation>
    <subcellularLocation>
        <location evidence="6">Mitochondrion inner membrane</location>
        <topology evidence="6">Multi-pass membrane protein</topology>
    </subcellularLocation>
</comment>
<evidence type="ECO:0000256" key="5">
    <source>
        <dbReference type="ARBA" id="ARBA00023136"/>
    </source>
</evidence>
<dbReference type="PROSITE" id="PS00668">
    <property type="entry name" value="COMPLEX1_ND1_2"/>
    <property type="match status" value="1"/>
</dbReference>
<feature type="transmembrane region" description="Helical" evidence="8">
    <location>
        <begin position="174"/>
        <end position="194"/>
    </location>
</feature>
<dbReference type="AlphaFoldDB" id="A0A5B9IQ49"/>
<evidence type="ECO:0000256" key="6">
    <source>
        <dbReference type="RuleBase" id="RU000471"/>
    </source>
</evidence>
<comment type="catalytic activity">
    <reaction evidence="7">
        <text>a ubiquinone + NADH + 5 H(+)(in) = a ubiquinol + NAD(+) + 4 H(+)(out)</text>
        <dbReference type="Rhea" id="RHEA:29091"/>
        <dbReference type="Rhea" id="RHEA-COMP:9565"/>
        <dbReference type="Rhea" id="RHEA-COMP:9566"/>
        <dbReference type="ChEBI" id="CHEBI:15378"/>
        <dbReference type="ChEBI" id="CHEBI:16389"/>
        <dbReference type="ChEBI" id="CHEBI:17976"/>
        <dbReference type="ChEBI" id="CHEBI:57540"/>
        <dbReference type="ChEBI" id="CHEBI:57945"/>
        <dbReference type="EC" id="7.1.1.2"/>
    </reaction>
</comment>
<dbReference type="NCBIfam" id="NF004741">
    <property type="entry name" value="PRK06076.1-2"/>
    <property type="match status" value="1"/>
</dbReference>
<keyword evidence="4 8" id="KW-1133">Transmembrane helix</keyword>
<dbReference type="GO" id="GO:0003954">
    <property type="term" value="F:NADH dehydrogenase activity"/>
    <property type="evidence" value="ECO:0007669"/>
    <property type="project" value="TreeGrafter"/>
</dbReference>
<evidence type="ECO:0000256" key="8">
    <source>
        <dbReference type="SAM" id="Phobius"/>
    </source>
</evidence>
<feature type="transmembrane region" description="Helical" evidence="8">
    <location>
        <begin position="300"/>
        <end position="319"/>
    </location>
</feature>
<dbReference type="EMBL" id="MK702077">
    <property type="protein sequence ID" value="QEF30260.1"/>
    <property type="molecule type" value="Genomic_DNA"/>
</dbReference>
<dbReference type="GO" id="GO:0009060">
    <property type="term" value="P:aerobic respiration"/>
    <property type="evidence" value="ECO:0007669"/>
    <property type="project" value="TreeGrafter"/>
</dbReference>
<proteinExistence type="inferred from homology"/>
<comment type="similarity">
    <text evidence="2 6">Belongs to the complex I subunit 1 family.</text>
</comment>
<dbReference type="GO" id="GO:0005743">
    <property type="term" value="C:mitochondrial inner membrane"/>
    <property type="evidence" value="ECO:0007669"/>
    <property type="project" value="UniProtKB-SubCell"/>
</dbReference>
<dbReference type="InterPro" id="IPR001694">
    <property type="entry name" value="NADH_UbQ_OxRdtase_su1/FPO"/>
</dbReference>
<evidence type="ECO:0000256" key="7">
    <source>
        <dbReference type="RuleBase" id="RU000473"/>
    </source>
</evidence>
<gene>
    <name evidence="9" type="primary">nad1</name>
</gene>
<evidence type="ECO:0000256" key="4">
    <source>
        <dbReference type="ARBA" id="ARBA00022989"/>
    </source>
</evidence>
<dbReference type="InterPro" id="IPR018086">
    <property type="entry name" value="NADH_UbQ_OxRdtase_su1_CS"/>
</dbReference>
<accession>A0A5B9IQ49</accession>
<keyword evidence="5 8" id="KW-0472">Membrane</keyword>
<geneLocation type="mitochondrion" evidence="9"/>
<evidence type="ECO:0000256" key="2">
    <source>
        <dbReference type="ARBA" id="ARBA00010535"/>
    </source>
</evidence>